<evidence type="ECO:0008006" key="4">
    <source>
        <dbReference type="Google" id="ProtNLM"/>
    </source>
</evidence>
<dbReference type="EMBL" id="JAQQKX010000003">
    <property type="protein sequence ID" value="MDC7682583.1"/>
    <property type="molecule type" value="Genomic_DNA"/>
</dbReference>
<dbReference type="RefSeq" id="WP_272747073.1">
    <property type="nucleotide sequence ID" value="NZ_JAQQKX010000003.1"/>
</dbReference>
<protein>
    <recommendedName>
        <fullName evidence="4">DUF4136 domain-containing protein</fullName>
    </recommendedName>
</protein>
<dbReference type="Proteomes" id="UP001214854">
    <property type="component" value="Unassembled WGS sequence"/>
</dbReference>
<organism evidence="2 3">
    <name type="scientific">Asticcacaulis aquaticus</name>
    <dbReference type="NCBI Taxonomy" id="2984212"/>
    <lineage>
        <taxon>Bacteria</taxon>
        <taxon>Pseudomonadati</taxon>
        <taxon>Pseudomonadota</taxon>
        <taxon>Alphaproteobacteria</taxon>
        <taxon>Caulobacterales</taxon>
        <taxon>Caulobacteraceae</taxon>
        <taxon>Asticcacaulis</taxon>
    </lineage>
</organism>
<name>A0ABT5HRM1_9CAUL</name>
<evidence type="ECO:0000313" key="2">
    <source>
        <dbReference type="EMBL" id="MDC7682583.1"/>
    </source>
</evidence>
<keyword evidence="3" id="KW-1185">Reference proteome</keyword>
<dbReference type="NCBIfam" id="NF047637">
    <property type="entry name" value="lipo_CC0125"/>
    <property type="match status" value="1"/>
</dbReference>
<proteinExistence type="predicted"/>
<feature type="signal peptide" evidence="1">
    <location>
        <begin position="1"/>
        <end position="18"/>
    </location>
</feature>
<feature type="chain" id="PRO_5047373288" description="DUF4136 domain-containing protein" evidence="1">
    <location>
        <begin position="19"/>
        <end position="182"/>
    </location>
</feature>
<accession>A0ABT5HRM1</accession>
<sequence length="182" mass="20412">MRKLMSGAVLAVSLVTLAACTTATPYQPVAGNSASSMARGYSDQKIESNRYRLKFAGNSATTRETVEDYMLYRAAELALENGFDWFTLSGRNTKEDRTTTTTYADPFRGPYFGGVFWRYYRGPGWGAWGAWEQDETTFYRYEASAEVLLGKGPKPANDPNAYDAREVKQNLDPRIIRPAARQ</sequence>
<keyword evidence="1" id="KW-0732">Signal</keyword>
<dbReference type="PROSITE" id="PS51257">
    <property type="entry name" value="PROKAR_LIPOPROTEIN"/>
    <property type="match status" value="1"/>
</dbReference>
<gene>
    <name evidence="2" type="ORF">PQU92_04810</name>
</gene>
<comment type="caution">
    <text evidence="2">The sequence shown here is derived from an EMBL/GenBank/DDBJ whole genome shotgun (WGS) entry which is preliminary data.</text>
</comment>
<evidence type="ECO:0000256" key="1">
    <source>
        <dbReference type="SAM" id="SignalP"/>
    </source>
</evidence>
<evidence type="ECO:0000313" key="3">
    <source>
        <dbReference type="Proteomes" id="UP001214854"/>
    </source>
</evidence>
<reference evidence="2 3" key="1">
    <citation type="submission" date="2023-01" db="EMBL/GenBank/DDBJ databases">
        <title>Novel species of the genus Asticcacaulis isolated from rivers.</title>
        <authorList>
            <person name="Lu H."/>
        </authorList>
    </citation>
    <scope>NUCLEOTIDE SEQUENCE [LARGE SCALE GENOMIC DNA]</scope>
    <source>
        <strain evidence="2 3">BYS171W</strain>
    </source>
</reference>